<feature type="transmembrane region" description="Helical" evidence="9">
    <location>
        <begin position="128"/>
        <end position="146"/>
    </location>
</feature>
<keyword evidence="8 9" id="KW-0472">Membrane</keyword>
<evidence type="ECO:0000256" key="5">
    <source>
        <dbReference type="ARBA" id="ARBA00022692"/>
    </source>
</evidence>
<dbReference type="AlphaFoldDB" id="A0A7R9M6Z5"/>
<keyword evidence="7 9" id="KW-1133">Transmembrane helix</keyword>
<feature type="transmembrane region" description="Helical" evidence="9">
    <location>
        <begin position="167"/>
        <end position="193"/>
    </location>
</feature>
<comment type="subcellular location">
    <subcellularLocation>
        <location evidence="2">Membrane</location>
        <topology evidence="2">Multi-pass membrane protein</topology>
    </subcellularLocation>
</comment>
<feature type="transmembrane region" description="Helical" evidence="9">
    <location>
        <begin position="235"/>
        <end position="253"/>
    </location>
</feature>
<evidence type="ECO:0000259" key="10">
    <source>
        <dbReference type="Pfam" id="PF01694"/>
    </source>
</evidence>
<organism evidence="11">
    <name type="scientific">Oppiella nova</name>
    <dbReference type="NCBI Taxonomy" id="334625"/>
    <lineage>
        <taxon>Eukaryota</taxon>
        <taxon>Metazoa</taxon>
        <taxon>Ecdysozoa</taxon>
        <taxon>Arthropoda</taxon>
        <taxon>Chelicerata</taxon>
        <taxon>Arachnida</taxon>
        <taxon>Acari</taxon>
        <taxon>Acariformes</taxon>
        <taxon>Sarcoptiformes</taxon>
        <taxon>Oribatida</taxon>
        <taxon>Brachypylina</taxon>
        <taxon>Oppioidea</taxon>
        <taxon>Oppiidae</taxon>
        <taxon>Oppiella</taxon>
    </lineage>
</organism>
<comment type="catalytic activity">
    <reaction evidence="1">
        <text>Cleaves type-1 transmembrane domains using a catalytic dyad composed of serine and histidine that are contributed by different transmembrane domains.</text>
        <dbReference type="EC" id="3.4.21.105"/>
    </reaction>
</comment>
<dbReference type="GO" id="GO:0016020">
    <property type="term" value="C:membrane"/>
    <property type="evidence" value="ECO:0007669"/>
    <property type="project" value="UniProtKB-SubCell"/>
</dbReference>
<dbReference type="GO" id="GO:0006465">
    <property type="term" value="P:signal peptide processing"/>
    <property type="evidence" value="ECO:0007669"/>
    <property type="project" value="TreeGrafter"/>
</dbReference>
<dbReference type="InterPro" id="IPR035952">
    <property type="entry name" value="Rhomboid-like_sf"/>
</dbReference>
<accession>A0A7R9M6Z5</accession>
<dbReference type="InterPro" id="IPR050925">
    <property type="entry name" value="Rhomboid_protease_S54"/>
</dbReference>
<evidence type="ECO:0000256" key="1">
    <source>
        <dbReference type="ARBA" id="ARBA00000156"/>
    </source>
</evidence>
<evidence type="ECO:0000313" key="12">
    <source>
        <dbReference type="Proteomes" id="UP000728032"/>
    </source>
</evidence>
<dbReference type="OrthoDB" id="10260614at2759"/>
<dbReference type="EMBL" id="OC923088">
    <property type="protein sequence ID" value="CAD7654625.1"/>
    <property type="molecule type" value="Genomic_DNA"/>
</dbReference>
<keyword evidence="12" id="KW-1185">Reference proteome</keyword>
<gene>
    <name evidence="11" type="ORF">ONB1V03_LOCUS11272</name>
</gene>
<evidence type="ECO:0000256" key="9">
    <source>
        <dbReference type="SAM" id="Phobius"/>
    </source>
</evidence>
<protein>
    <recommendedName>
        <fullName evidence="4">rhomboid protease</fullName>
        <ecNumber evidence="4">3.4.21.105</ecNumber>
    </recommendedName>
</protein>
<dbReference type="GO" id="GO:0004252">
    <property type="term" value="F:serine-type endopeptidase activity"/>
    <property type="evidence" value="ECO:0007669"/>
    <property type="project" value="InterPro"/>
</dbReference>
<dbReference type="EC" id="3.4.21.105" evidence="4"/>
<evidence type="ECO:0000313" key="11">
    <source>
        <dbReference type="EMBL" id="CAD7654625.1"/>
    </source>
</evidence>
<feature type="transmembrane region" description="Helical" evidence="9">
    <location>
        <begin position="205"/>
        <end position="223"/>
    </location>
</feature>
<comment type="similarity">
    <text evidence="3">Belongs to the peptidase S54 family.</text>
</comment>
<evidence type="ECO:0000256" key="6">
    <source>
        <dbReference type="ARBA" id="ARBA00022801"/>
    </source>
</evidence>
<dbReference type="Gene3D" id="1.20.1540.10">
    <property type="entry name" value="Rhomboid-like"/>
    <property type="match status" value="1"/>
</dbReference>
<dbReference type="SUPFAM" id="SSF144091">
    <property type="entry name" value="Rhomboid-like"/>
    <property type="match status" value="1"/>
</dbReference>
<reference evidence="11" key="1">
    <citation type="submission" date="2020-11" db="EMBL/GenBank/DDBJ databases">
        <authorList>
            <person name="Tran Van P."/>
        </authorList>
    </citation>
    <scope>NUCLEOTIDE SEQUENCE</scope>
</reference>
<feature type="domain" description="Peptidase S54 rhomboid" evidence="10">
    <location>
        <begin position="166"/>
        <end position="306"/>
    </location>
</feature>
<proteinExistence type="inferred from homology"/>
<keyword evidence="6" id="KW-0378">Hydrolase</keyword>
<name>A0A7R9M6Z5_9ACAR</name>
<dbReference type="EMBL" id="CAJPVJ010008263">
    <property type="protein sequence ID" value="CAG2171812.1"/>
    <property type="molecule type" value="Genomic_DNA"/>
</dbReference>
<evidence type="ECO:0000256" key="3">
    <source>
        <dbReference type="ARBA" id="ARBA00009045"/>
    </source>
</evidence>
<evidence type="ECO:0000256" key="7">
    <source>
        <dbReference type="ARBA" id="ARBA00022989"/>
    </source>
</evidence>
<evidence type="ECO:0000256" key="8">
    <source>
        <dbReference type="ARBA" id="ARBA00023136"/>
    </source>
</evidence>
<dbReference type="InterPro" id="IPR022764">
    <property type="entry name" value="Peptidase_S54_rhomboid_dom"/>
</dbReference>
<sequence>MSSVLFRCHQMLSNGGQCFRHVSHTRHMSFKCFNRGFMKKVMTTDHSVDTPTIKSLIKPLVFTVGFSGSVYTACIIWNYENSRHALNHWNEWKQNLYPLQDINKTRKAGPLRNEINEWWNSRTTGFKVFSAIAAINVLVFIGWRIPRLQPLMSKHFTTYTTHKSLKCWPMLWSTFSHYSVTHLVFNLIVLHSFTQIGVNLFGTEQFVSLYLSSGVIASFGSYLAKVVTKRGGASLGASGAILGILSSCCIARPDLQLVIIFLPFFTISAGMALKGIILLDSAGLVFGWRMFDHGAHLAGTLFGIGTYTLHFTQEFSLYIKAIGALIQ</sequence>
<dbReference type="Proteomes" id="UP000728032">
    <property type="component" value="Unassembled WGS sequence"/>
</dbReference>
<keyword evidence="5 9" id="KW-0812">Transmembrane</keyword>
<dbReference type="Pfam" id="PF01694">
    <property type="entry name" value="Rhomboid"/>
    <property type="match status" value="1"/>
</dbReference>
<dbReference type="PANTHER" id="PTHR43731:SF14">
    <property type="entry name" value="PRESENILIN-ASSOCIATED RHOMBOID-LIKE PROTEIN, MITOCHONDRIAL"/>
    <property type="match status" value="1"/>
</dbReference>
<evidence type="ECO:0000256" key="2">
    <source>
        <dbReference type="ARBA" id="ARBA00004141"/>
    </source>
</evidence>
<feature type="transmembrane region" description="Helical" evidence="9">
    <location>
        <begin position="259"/>
        <end position="279"/>
    </location>
</feature>
<dbReference type="PANTHER" id="PTHR43731">
    <property type="entry name" value="RHOMBOID PROTEASE"/>
    <property type="match status" value="1"/>
</dbReference>
<evidence type="ECO:0000256" key="4">
    <source>
        <dbReference type="ARBA" id="ARBA00013039"/>
    </source>
</evidence>